<evidence type="ECO:0000313" key="5">
    <source>
        <dbReference type="Proteomes" id="UP001362999"/>
    </source>
</evidence>
<evidence type="ECO:0000256" key="3">
    <source>
        <dbReference type="SAM" id="SignalP"/>
    </source>
</evidence>
<sequence length="348" mass="37074">MESMLRIGRMPLFAFLHLLALFPAIQCSLRNITIDDADPMISYSSGWAGDSSHLSSLDYGGSLARNQNEPGWAEFTFTGVAVYYLAPRWPYFVSTRVGLNGQAPDLVNLTDPDAPTKPWGARETAKYSVLWSAKNLDNTQHTVRVSFGNFIVVDGFIYTVDDAASTSSNSPSSSLSSSASPSPSASLQPAAEGTSASKHNALTIGLATAFAIAGVLAILLAGALYRRRRRRKARESRRINDLGPSQPVYTSAASPAMSQPISSLIPRPFPISSETFTPSAHEVSQNRSDSKHSGPQIAEPQMRGVQNESAVPSASAGSGALAAPSIIGRETMSGSVRTSSPPPYSERH</sequence>
<keyword evidence="2" id="KW-0812">Transmembrane</keyword>
<feature type="transmembrane region" description="Helical" evidence="2">
    <location>
        <begin position="204"/>
        <end position="225"/>
    </location>
</feature>
<dbReference type="EMBL" id="JAWWNJ010000005">
    <property type="protein sequence ID" value="KAK7055735.1"/>
    <property type="molecule type" value="Genomic_DNA"/>
</dbReference>
<evidence type="ECO:0000313" key="4">
    <source>
        <dbReference type="EMBL" id="KAK7055735.1"/>
    </source>
</evidence>
<keyword evidence="3" id="KW-0732">Signal</keyword>
<keyword evidence="2" id="KW-1133">Transmembrane helix</keyword>
<comment type="caution">
    <text evidence="4">The sequence shown here is derived from an EMBL/GenBank/DDBJ whole genome shotgun (WGS) entry which is preliminary data.</text>
</comment>
<name>A0AAW0DWJ1_9AGAR</name>
<feature type="region of interest" description="Disordered" evidence="1">
    <location>
        <begin position="168"/>
        <end position="192"/>
    </location>
</feature>
<feature type="compositionally biased region" description="Polar residues" evidence="1">
    <location>
        <begin position="272"/>
        <end position="287"/>
    </location>
</feature>
<feature type="compositionally biased region" description="Low complexity" evidence="1">
    <location>
        <begin position="309"/>
        <end position="325"/>
    </location>
</feature>
<feature type="compositionally biased region" description="Low complexity" evidence="1">
    <location>
        <begin position="168"/>
        <end position="191"/>
    </location>
</feature>
<keyword evidence="2" id="KW-0472">Membrane</keyword>
<proteinExistence type="predicted"/>
<dbReference type="InterPro" id="IPR004913">
    <property type="entry name" value="Herpes_gJ"/>
</dbReference>
<dbReference type="AlphaFoldDB" id="A0AAW0DWJ1"/>
<accession>A0AAW0DWJ1</accession>
<feature type="compositionally biased region" description="Polar residues" evidence="1">
    <location>
        <begin position="247"/>
        <end position="262"/>
    </location>
</feature>
<feature type="region of interest" description="Disordered" evidence="1">
    <location>
        <begin position="230"/>
        <end position="348"/>
    </location>
</feature>
<dbReference type="Proteomes" id="UP001362999">
    <property type="component" value="Unassembled WGS sequence"/>
</dbReference>
<evidence type="ECO:0000256" key="2">
    <source>
        <dbReference type="SAM" id="Phobius"/>
    </source>
</evidence>
<organism evidence="4 5">
    <name type="scientific">Favolaschia claudopus</name>
    <dbReference type="NCBI Taxonomy" id="2862362"/>
    <lineage>
        <taxon>Eukaryota</taxon>
        <taxon>Fungi</taxon>
        <taxon>Dikarya</taxon>
        <taxon>Basidiomycota</taxon>
        <taxon>Agaricomycotina</taxon>
        <taxon>Agaricomycetes</taxon>
        <taxon>Agaricomycetidae</taxon>
        <taxon>Agaricales</taxon>
        <taxon>Marasmiineae</taxon>
        <taxon>Mycenaceae</taxon>
        <taxon>Favolaschia</taxon>
    </lineage>
</organism>
<evidence type="ECO:0008006" key="6">
    <source>
        <dbReference type="Google" id="ProtNLM"/>
    </source>
</evidence>
<gene>
    <name evidence="4" type="ORF">R3P38DRAFT_2848763</name>
</gene>
<evidence type="ECO:0000256" key="1">
    <source>
        <dbReference type="SAM" id="MobiDB-lite"/>
    </source>
</evidence>
<feature type="signal peptide" evidence="3">
    <location>
        <begin position="1"/>
        <end position="27"/>
    </location>
</feature>
<feature type="chain" id="PRO_5043609177" description="Mid2 domain-containing protein" evidence="3">
    <location>
        <begin position="28"/>
        <end position="348"/>
    </location>
</feature>
<dbReference type="Pfam" id="PF03229">
    <property type="entry name" value="Alpha_GJ"/>
    <property type="match status" value="1"/>
</dbReference>
<protein>
    <recommendedName>
        <fullName evidence="6">Mid2 domain-containing protein</fullName>
    </recommendedName>
</protein>
<keyword evidence="5" id="KW-1185">Reference proteome</keyword>
<reference evidence="4 5" key="1">
    <citation type="journal article" date="2024" name="J Genomics">
        <title>Draft genome sequencing and assembly of Favolaschia claudopus CIRM-BRFM 2984 isolated from oak limbs.</title>
        <authorList>
            <person name="Navarro D."/>
            <person name="Drula E."/>
            <person name="Chaduli D."/>
            <person name="Cazenave R."/>
            <person name="Ahrendt S."/>
            <person name="Wang J."/>
            <person name="Lipzen A."/>
            <person name="Daum C."/>
            <person name="Barry K."/>
            <person name="Grigoriev I.V."/>
            <person name="Favel A."/>
            <person name="Rosso M.N."/>
            <person name="Martin F."/>
        </authorList>
    </citation>
    <scope>NUCLEOTIDE SEQUENCE [LARGE SCALE GENOMIC DNA]</scope>
    <source>
        <strain evidence="4 5">CIRM-BRFM 2984</strain>
    </source>
</reference>